<feature type="domain" description="D-isomer specific 2-hydroxyacid dehydrogenase catalytic" evidence="5">
    <location>
        <begin position="21"/>
        <end position="321"/>
    </location>
</feature>
<evidence type="ECO:0000259" key="6">
    <source>
        <dbReference type="Pfam" id="PF02826"/>
    </source>
</evidence>
<dbReference type="SUPFAM" id="SSF51735">
    <property type="entry name" value="NAD(P)-binding Rossmann-fold domains"/>
    <property type="match status" value="1"/>
</dbReference>
<dbReference type="InterPro" id="IPR050418">
    <property type="entry name" value="D-iso_2-hydroxyacid_DH_PdxB"/>
</dbReference>
<dbReference type="EMBL" id="JAGGLB010000037">
    <property type="protein sequence ID" value="MBP1995677.1"/>
    <property type="molecule type" value="Genomic_DNA"/>
</dbReference>
<evidence type="ECO:0000256" key="4">
    <source>
        <dbReference type="RuleBase" id="RU003719"/>
    </source>
</evidence>
<dbReference type="Pfam" id="PF02826">
    <property type="entry name" value="2-Hacid_dh_C"/>
    <property type="match status" value="1"/>
</dbReference>
<dbReference type="InterPro" id="IPR006140">
    <property type="entry name" value="D-isomer_DH_NAD-bd"/>
</dbReference>
<accession>A0ABS4J745</accession>
<keyword evidence="8" id="KW-1185">Reference proteome</keyword>
<dbReference type="Pfam" id="PF00389">
    <property type="entry name" value="2-Hacid_dh"/>
    <property type="match status" value="1"/>
</dbReference>
<dbReference type="PROSITE" id="PS00670">
    <property type="entry name" value="D_2_HYDROXYACID_DH_2"/>
    <property type="match status" value="1"/>
</dbReference>
<protein>
    <submittedName>
        <fullName evidence="7">Glycerate dehydrogenase</fullName>
        <ecNumber evidence="7">1.1.1.29</ecNumber>
    </submittedName>
</protein>
<dbReference type="Gene3D" id="3.40.50.720">
    <property type="entry name" value="NAD(P)-binding Rossmann-like Domain"/>
    <property type="match status" value="2"/>
</dbReference>
<keyword evidence="3" id="KW-0520">NAD</keyword>
<dbReference type="EC" id="1.1.1.29" evidence="7"/>
<dbReference type="GO" id="GO:0008465">
    <property type="term" value="F:hydroxypyruvate reductase (NADH) activity"/>
    <property type="evidence" value="ECO:0007669"/>
    <property type="project" value="UniProtKB-EC"/>
</dbReference>
<feature type="domain" description="D-isomer specific 2-hydroxyacid dehydrogenase NAD-binding" evidence="6">
    <location>
        <begin position="110"/>
        <end position="290"/>
    </location>
</feature>
<dbReference type="InterPro" id="IPR036291">
    <property type="entry name" value="NAD(P)-bd_dom_sf"/>
</dbReference>
<dbReference type="InterPro" id="IPR029753">
    <property type="entry name" value="D-isomer_DH_CS"/>
</dbReference>
<keyword evidence="2 4" id="KW-0560">Oxidoreductase</keyword>
<evidence type="ECO:0000256" key="3">
    <source>
        <dbReference type="ARBA" id="ARBA00023027"/>
    </source>
</evidence>
<evidence type="ECO:0000256" key="2">
    <source>
        <dbReference type="ARBA" id="ARBA00023002"/>
    </source>
</evidence>
<sequence length="323" mass="34325">MKTMKIVVLDGYTLNPGDLDWGELEAQGELIVHDRTSAELIVVRLEGAEIVLTNKTPITAETINALPKLRYIGVLATGYNIVDVEAAVKRGIPVANVPTYGTVSVAQFVLALLLELCHHIGQHSEAVHAGEWSRSADFTFSLKPLIELHGKTIGLIGYGRIGQEVAKVCEALGMKVLATTSGRSTPPSGTTTVFVPLEQLLAESDVVSLHCPLLPSTQGLINKERLSLMKPTAFLINTSRGPLVVEQDLADALAEGRIGGAGLDVLSVEPPNADNPLLGARNCIITPHMAWATKEARGRLLATAAANLRAYAAGSPVNIVNKI</sequence>
<evidence type="ECO:0000256" key="1">
    <source>
        <dbReference type="ARBA" id="ARBA00005854"/>
    </source>
</evidence>
<evidence type="ECO:0000313" key="7">
    <source>
        <dbReference type="EMBL" id="MBP1995677.1"/>
    </source>
</evidence>
<dbReference type="PROSITE" id="PS00671">
    <property type="entry name" value="D_2_HYDROXYACID_DH_3"/>
    <property type="match status" value="1"/>
</dbReference>
<name>A0ABS4J745_9BACL</name>
<evidence type="ECO:0000313" key="8">
    <source>
        <dbReference type="Proteomes" id="UP001519287"/>
    </source>
</evidence>
<dbReference type="CDD" id="cd12162">
    <property type="entry name" value="2-Hacid_dh_4"/>
    <property type="match status" value="1"/>
</dbReference>
<evidence type="ECO:0000259" key="5">
    <source>
        <dbReference type="Pfam" id="PF00389"/>
    </source>
</evidence>
<dbReference type="Proteomes" id="UP001519287">
    <property type="component" value="Unassembled WGS sequence"/>
</dbReference>
<dbReference type="PANTHER" id="PTHR43761:SF1">
    <property type="entry name" value="D-ISOMER SPECIFIC 2-HYDROXYACID DEHYDROGENASE CATALYTIC DOMAIN-CONTAINING PROTEIN-RELATED"/>
    <property type="match status" value="1"/>
</dbReference>
<proteinExistence type="inferred from homology"/>
<dbReference type="PANTHER" id="PTHR43761">
    <property type="entry name" value="D-ISOMER SPECIFIC 2-HYDROXYACID DEHYDROGENASE FAMILY PROTEIN (AFU_ORTHOLOGUE AFUA_1G13630)"/>
    <property type="match status" value="1"/>
</dbReference>
<comment type="caution">
    <text evidence="7">The sequence shown here is derived from an EMBL/GenBank/DDBJ whole genome shotgun (WGS) entry which is preliminary data.</text>
</comment>
<organism evidence="7 8">
    <name type="scientific">Paenibacillus eucommiae</name>
    <dbReference type="NCBI Taxonomy" id="1355755"/>
    <lineage>
        <taxon>Bacteria</taxon>
        <taxon>Bacillati</taxon>
        <taxon>Bacillota</taxon>
        <taxon>Bacilli</taxon>
        <taxon>Bacillales</taxon>
        <taxon>Paenibacillaceae</taxon>
        <taxon>Paenibacillus</taxon>
    </lineage>
</organism>
<gene>
    <name evidence="7" type="ORF">J2Z66_007319</name>
</gene>
<comment type="similarity">
    <text evidence="1 4">Belongs to the D-isomer specific 2-hydroxyacid dehydrogenase family.</text>
</comment>
<dbReference type="SUPFAM" id="SSF52283">
    <property type="entry name" value="Formate/glycerate dehydrogenase catalytic domain-like"/>
    <property type="match status" value="1"/>
</dbReference>
<dbReference type="InterPro" id="IPR006139">
    <property type="entry name" value="D-isomer_2_OHA_DH_cat_dom"/>
</dbReference>
<reference evidence="7 8" key="1">
    <citation type="submission" date="2021-03" db="EMBL/GenBank/DDBJ databases">
        <title>Genomic Encyclopedia of Type Strains, Phase IV (KMG-IV): sequencing the most valuable type-strain genomes for metagenomic binning, comparative biology and taxonomic classification.</title>
        <authorList>
            <person name="Goeker M."/>
        </authorList>
    </citation>
    <scope>NUCLEOTIDE SEQUENCE [LARGE SCALE GENOMIC DNA]</scope>
    <source>
        <strain evidence="7 8">DSM 26048</strain>
    </source>
</reference>